<feature type="transmembrane region" description="Helical" evidence="1">
    <location>
        <begin position="144"/>
        <end position="162"/>
    </location>
</feature>
<feature type="transmembrane region" description="Helical" evidence="1">
    <location>
        <begin position="123"/>
        <end position="139"/>
    </location>
</feature>
<dbReference type="GO" id="GO:0004175">
    <property type="term" value="F:endopeptidase activity"/>
    <property type="evidence" value="ECO:0007669"/>
    <property type="project" value="UniProtKB-ARBA"/>
</dbReference>
<keyword evidence="1" id="KW-1133">Transmembrane helix</keyword>
<dbReference type="AlphaFoldDB" id="A0A859FDV2"/>
<dbReference type="EMBL" id="CP041372">
    <property type="protein sequence ID" value="QKS71060.1"/>
    <property type="molecule type" value="Genomic_DNA"/>
</dbReference>
<organism evidence="3 4">
    <name type="scientific">Paenalkalicoccus suaedae</name>
    <dbReference type="NCBI Taxonomy" id="2592382"/>
    <lineage>
        <taxon>Bacteria</taxon>
        <taxon>Bacillati</taxon>
        <taxon>Bacillota</taxon>
        <taxon>Bacilli</taxon>
        <taxon>Bacillales</taxon>
        <taxon>Bacillaceae</taxon>
        <taxon>Paenalkalicoccus</taxon>
    </lineage>
</organism>
<dbReference type="RefSeq" id="WP_176009096.1">
    <property type="nucleotide sequence ID" value="NZ_CP041372.2"/>
</dbReference>
<dbReference type="Proteomes" id="UP000318138">
    <property type="component" value="Chromosome"/>
</dbReference>
<proteinExistence type="predicted"/>
<feature type="domain" description="CAAX prenyl protease 2/Lysostaphin resistance protein A-like" evidence="2">
    <location>
        <begin position="98"/>
        <end position="179"/>
    </location>
</feature>
<keyword evidence="1" id="KW-0812">Transmembrane</keyword>
<evidence type="ECO:0000313" key="4">
    <source>
        <dbReference type="Proteomes" id="UP000318138"/>
    </source>
</evidence>
<reference evidence="4" key="1">
    <citation type="submission" date="2019-07" db="EMBL/GenBank/DDBJ databases">
        <title>Bacillus alkalisoli sp. nov. isolated from saline soil.</title>
        <authorList>
            <person name="Sun J.-Q."/>
            <person name="Xu L."/>
        </authorList>
    </citation>
    <scope>NUCLEOTIDE SEQUENCE [LARGE SCALE GENOMIC DNA]</scope>
    <source>
        <strain evidence="4">M4U3P1</strain>
    </source>
</reference>
<sequence length="188" mass="21494">MQKQSEIVKTLSDKELYANVYMTQVGIFVLALISAFFFQGSVFEHFTKIIYTNEALLYGSIFAFIAVALNLFFTSILPSSYFDDGGINERIFRRMHPLHIVFISMVVAVSEEILFRAILQEELGLIIASVIFALIHIRYVTKPFLFGFVIILSFALGILYMWTGNLLTVIVAHFLIDAILGFIIRYKR</sequence>
<dbReference type="GO" id="GO:0006508">
    <property type="term" value="P:proteolysis"/>
    <property type="evidence" value="ECO:0007669"/>
    <property type="project" value="UniProtKB-KW"/>
</dbReference>
<evidence type="ECO:0000256" key="1">
    <source>
        <dbReference type="SAM" id="Phobius"/>
    </source>
</evidence>
<dbReference type="GO" id="GO:0008237">
    <property type="term" value="F:metallopeptidase activity"/>
    <property type="evidence" value="ECO:0007669"/>
    <property type="project" value="UniProtKB-KW"/>
</dbReference>
<evidence type="ECO:0000259" key="2">
    <source>
        <dbReference type="Pfam" id="PF02517"/>
    </source>
</evidence>
<keyword evidence="3" id="KW-0645">Protease</keyword>
<evidence type="ECO:0000313" key="3">
    <source>
        <dbReference type="EMBL" id="QKS71060.1"/>
    </source>
</evidence>
<dbReference type="InterPro" id="IPR003675">
    <property type="entry name" value="Rce1/LyrA-like_dom"/>
</dbReference>
<gene>
    <name evidence="3" type="ORF">FLK61_30560</name>
</gene>
<feature type="transmembrane region" description="Helical" evidence="1">
    <location>
        <begin position="55"/>
        <end position="77"/>
    </location>
</feature>
<keyword evidence="4" id="KW-1185">Reference proteome</keyword>
<dbReference type="GO" id="GO:0080120">
    <property type="term" value="P:CAAX-box protein maturation"/>
    <property type="evidence" value="ECO:0007669"/>
    <property type="project" value="UniProtKB-ARBA"/>
</dbReference>
<keyword evidence="1" id="KW-0472">Membrane</keyword>
<name>A0A859FDV2_9BACI</name>
<feature type="transmembrane region" description="Helical" evidence="1">
    <location>
        <begin position="168"/>
        <end position="186"/>
    </location>
</feature>
<keyword evidence="3" id="KW-0378">Hydrolase</keyword>
<accession>A0A859FDV2</accession>
<dbReference type="KEGG" id="psua:FLK61_30560"/>
<feature type="transmembrane region" description="Helical" evidence="1">
    <location>
        <begin position="21"/>
        <end position="43"/>
    </location>
</feature>
<protein>
    <submittedName>
        <fullName evidence="3">CPBP family intramembrane metalloprotease</fullName>
    </submittedName>
</protein>
<keyword evidence="3" id="KW-0482">Metalloprotease</keyword>
<dbReference type="Pfam" id="PF02517">
    <property type="entry name" value="Rce1-like"/>
    <property type="match status" value="1"/>
</dbReference>